<feature type="coiled-coil region" evidence="8">
    <location>
        <begin position="515"/>
        <end position="549"/>
    </location>
</feature>
<feature type="domain" description="Histidine kinase/HSP90-like ATPase" evidence="10">
    <location>
        <begin position="26"/>
        <end position="180"/>
    </location>
</feature>
<dbReference type="PIRSF" id="PIRSF002583">
    <property type="entry name" value="Hsp90"/>
    <property type="match status" value="1"/>
</dbReference>
<dbReference type="InterPro" id="IPR001404">
    <property type="entry name" value="Hsp90_fam"/>
</dbReference>
<dbReference type="InterPro" id="IPR020575">
    <property type="entry name" value="Hsp90_N"/>
</dbReference>
<evidence type="ECO:0000256" key="1">
    <source>
        <dbReference type="ARBA" id="ARBA00004496"/>
    </source>
</evidence>
<feature type="binding site" evidence="7">
    <location>
        <begin position="119"/>
        <end position="124"/>
    </location>
    <ligand>
        <name>ATP</name>
        <dbReference type="ChEBI" id="CHEBI:30616"/>
    </ligand>
</feature>
<feature type="binding site" evidence="7">
    <location>
        <position position="33"/>
    </location>
    <ligand>
        <name>ATP</name>
        <dbReference type="ChEBI" id="CHEBI:30616"/>
    </ligand>
</feature>
<proteinExistence type="evidence at transcript level"/>
<dbReference type="InterPro" id="IPR036890">
    <property type="entry name" value="HATPase_C_sf"/>
</dbReference>
<feature type="binding site" evidence="7">
    <location>
        <begin position="99"/>
        <end position="100"/>
    </location>
    <ligand>
        <name>ATP</name>
        <dbReference type="ChEBI" id="CHEBI:30616"/>
    </ligand>
</feature>
<keyword evidence="6" id="KW-0143">Chaperone</keyword>
<feature type="binding site" evidence="7">
    <location>
        <position position="37"/>
    </location>
    <ligand>
        <name>ATP</name>
        <dbReference type="ChEBI" id="CHEBI:30616"/>
    </ligand>
</feature>
<dbReference type="FunFam" id="3.40.50.11260:FF:000001">
    <property type="entry name" value="Heat shock protein 90 alpha"/>
    <property type="match status" value="1"/>
</dbReference>
<dbReference type="CDD" id="cd16927">
    <property type="entry name" value="HATPase_Hsp90-like"/>
    <property type="match status" value="1"/>
</dbReference>
<dbReference type="FunFam" id="3.30.230.80:FF:000001">
    <property type="entry name" value="Heat shock protein 90 alpha"/>
    <property type="match status" value="1"/>
</dbReference>
<dbReference type="FunFam" id="3.30.565.10:FF:000005">
    <property type="entry name" value="Heat shock protein 90"/>
    <property type="match status" value="1"/>
</dbReference>
<dbReference type="InterPro" id="IPR020568">
    <property type="entry name" value="Ribosomal_Su5_D2-typ_SF"/>
</dbReference>
<dbReference type="Gene3D" id="3.40.50.11260">
    <property type="match status" value="1"/>
</dbReference>
<dbReference type="Gene3D" id="1.20.120.790">
    <property type="entry name" value="Heat shock protein 90, C-terminal domain"/>
    <property type="match status" value="1"/>
</dbReference>
<evidence type="ECO:0000313" key="11">
    <source>
        <dbReference type="EMBL" id="ABC54647.1"/>
    </source>
</evidence>
<evidence type="ECO:0000256" key="9">
    <source>
        <dbReference type="SAM" id="MobiDB-lite"/>
    </source>
</evidence>
<evidence type="ECO:0000256" key="4">
    <source>
        <dbReference type="ARBA" id="ARBA00022741"/>
    </source>
</evidence>
<dbReference type="FunFam" id="1.20.120.790:FF:000001">
    <property type="entry name" value="Heat shock protein 90 alpha"/>
    <property type="match status" value="1"/>
</dbReference>
<dbReference type="HAMAP" id="MF_00505">
    <property type="entry name" value="HSP90"/>
    <property type="match status" value="1"/>
</dbReference>
<keyword evidence="4 7" id="KW-0547">Nucleotide-binding</keyword>
<evidence type="ECO:0000256" key="6">
    <source>
        <dbReference type="ARBA" id="ARBA00023186"/>
    </source>
</evidence>
<dbReference type="SMART" id="SM00387">
    <property type="entry name" value="HATPase_c"/>
    <property type="match status" value="1"/>
</dbReference>
<reference evidence="11" key="1">
    <citation type="journal article" date="2006" name="Mol. Biol. Evol.">
        <title>Comprehensive multigene phylogenies of excavate protists reveal the evolutionary positions of "primitive" eukaryotes.</title>
        <authorList>
            <person name="Simpson A.G."/>
            <person name="Inagaki Y."/>
            <person name="Roger A.J."/>
        </authorList>
    </citation>
    <scope>NUCLEOTIDE SEQUENCE</scope>
    <source>
        <strain evidence="11">ATCC 50380</strain>
    </source>
</reference>
<evidence type="ECO:0000259" key="10">
    <source>
        <dbReference type="SMART" id="SM00387"/>
    </source>
</evidence>
<dbReference type="GO" id="GO:0051082">
    <property type="term" value="F:unfolded protein binding"/>
    <property type="evidence" value="ECO:0007669"/>
    <property type="project" value="InterPro"/>
</dbReference>
<dbReference type="SUPFAM" id="SSF54211">
    <property type="entry name" value="Ribosomal protein S5 domain 2-like"/>
    <property type="match status" value="1"/>
</dbReference>
<dbReference type="Pfam" id="PF13589">
    <property type="entry name" value="HATPase_c_3"/>
    <property type="match status" value="1"/>
</dbReference>
<dbReference type="GO" id="GO:0016887">
    <property type="term" value="F:ATP hydrolysis activity"/>
    <property type="evidence" value="ECO:0007669"/>
    <property type="project" value="InterPro"/>
</dbReference>
<keyword evidence="5 7" id="KW-0067">ATP-binding</keyword>
<feature type="binding site" evidence="7">
    <location>
        <position position="79"/>
    </location>
    <ligand>
        <name>ATP</name>
        <dbReference type="ChEBI" id="CHEBI:30616"/>
    </ligand>
</feature>
<keyword evidence="11" id="KW-0346">Stress response</keyword>
<evidence type="ECO:0000256" key="5">
    <source>
        <dbReference type="ARBA" id="ARBA00022840"/>
    </source>
</evidence>
<keyword evidence="3" id="KW-0963">Cytoplasm</keyword>
<dbReference type="GO" id="GO:0005524">
    <property type="term" value="F:ATP binding"/>
    <property type="evidence" value="ECO:0007669"/>
    <property type="project" value="UniProtKB-KW"/>
</dbReference>
<feature type="binding site" evidence="7">
    <location>
        <position position="371"/>
    </location>
    <ligand>
        <name>ATP</name>
        <dbReference type="ChEBI" id="CHEBI:30616"/>
    </ligand>
</feature>
<dbReference type="InterPro" id="IPR037196">
    <property type="entry name" value="HSP90_C"/>
</dbReference>
<dbReference type="Gene3D" id="3.30.565.10">
    <property type="entry name" value="Histidine kinase-like ATPase, C-terminal domain"/>
    <property type="match status" value="1"/>
</dbReference>
<dbReference type="InterPro" id="IPR003594">
    <property type="entry name" value="HATPase_dom"/>
</dbReference>
<dbReference type="SUPFAM" id="SSF55874">
    <property type="entry name" value="ATPase domain of HSP90 chaperone/DNA topoisomerase II/histidine kinase"/>
    <property type="match status" value="1"/>
</dbReference>
<evidence type="ECO:0000256" key="2">
    <source>
        <dbReference type="ARBA" id="ARBA00008239"/>
    </source>
</evidence>
<keyword evidence="8" id="KW-0175">Coiled coil</keyword>
<comment type="similarity">
    <text evidence="2">Belongs to the heat shock protein 90 family.</text>
</comment>
<dbReference type="Gene3D" id="3.30.230.80">
    <property type="match status" value="1"/>
</dbReference>
<evidence type="ECO:0000256" key="7">
    <source>
        <dbReference type="PIRSR" id="PIRSR002583-1"/>
    </source>
</evidence>
<dbReference type="GO" id="GO:0140662">
    <property type="term" value="F:ATP-dependent protein folding chaperone"/>
    <property type="evidence" value="ECO:0007669"/>
    <property type="project" value="InterPro"/>
</dbReference>
<dbReference type="AlphaFoldDB" id="Q2MM08"/>
<dbReference type="NCBIfam" id="NF003555">
    <property type="entry name" value="PRK05218.1"/>
    <property type="match status" value="1"/>
</dbReference>
<feature type="region of interest" description="Disordered" evidence="9">
    <location>
        <begin position="216"/>
        <end position="247"/>
    </location>
</feature>
<protein>
    <submittedName>
        <fullName evidence="11">Cytosolic heat shock protein 90</fullName>
    </submittedName>
</protein>
<feature type="binding site" evidence="7">
    <location>
        <position position="170"/>
    </location>
    <ligand>
        <name>ATP</name>
        <dbReference type="ChEBI" id="CHEBI:30616"/>
    </ligand>
</feature>
<dbReference type="Pfam" id="PF00183">
    <property type="entry name" value="HSP90"/>
    <property type="match status" value="1"/>
</dbReference>
<dbReference type="PRINTS" id="PR00775">
    <property type="entry name" value="HEATSHOCK90"/>
</dbReference>
<dbReference type="EMBL" id="DQ295222">
    <property type="protein sequence ID" value="ABC54647.1"/>
    <property type="molecule type" value="mRNA"/>
</dbReference>
<accession>Q2MM08</accession>
<evidence type="ECO:0000256" key="3">
    <source>
        <dbReference type="ARBA" id="ARBA00022490"/>
    </source>
</evidence>
<feature type="binding site" evidence="7">
    <location>
        <position position="84"/>
    </location>
    <ligand>
        <name>ATP</name>
        <dbReference type="ChEBI" id="CHEBI:30616"/>
    </ligand>
</feature>
<comment type="subcellular location">
    <subcellularLocation>
        <location evidence="1">Cytoplasm</location>
    </subcellularLocation>
</comment>
<dbReference type="GO" id="GO:0005737">
    <property type="term" value="C:cytoplasm"/>
    <property type="evidence" value="ECO:0007669"/>
    <property type="project" value="UniProtKB-SubCell"/>
</dbReference>
<gene>
    <name evidence="11" type="primary">HSP90</name>
</gene>
<sequence>MPPQTFEFQAEISQLMNLIINTFYSSKEVFLRELISNASDACDKIQFTALTNPDVLGEQRELKIEIIPKEEENLLVLRDTGIGMTKADLISCLGTIARSGAKQFMEMIQEGADVSLIGQFGVGFYSAYLVAERVEVISKHNDDTCFKWTSAAGGTYTIEDIEYPELIRGTEIRLYLKEEQLEYLKADRLIELIKKHSMFIGYPIYVHKKVEKEVDAPAEAETAEENKAEEGKVEDDENKEEEKKETKKIKQIEDVVEHINQQTAIWTRDPKDVTEEEYKNFYKQINPNDYEAHLAVSHFRVDGAAQFRGIIYIPKRAPMDMWESGNKKKCGIKLMVKKVFITDELSDMVPEWLGFLRGVIDCDDLPLNISREMLQRNRIVNTIRKNIIKKALKLFSDLAENKEDYETFLTNFGKSIKLGIHEDQENRDKLAKLLRFYSTKSADKRTSFDDYITRMAEGQKNIYYITGDNLTALKESPFLERFQKKGIEVIFFEDSIDEYMVSSLRELDSKQLKCITKDGVEIEQTEDEKKNAEEQKQKFEKLCTFMKETLGDKVEGVRVGSDRLVSSPCILVTSEWGWSANMQKIMKHQALRDDSMASVMTGKKTMEINPDNKIVQNLLEKLGSDSEAVYVKDITTLLYETALIQSGFDVEDVTNFAKRIHGMIRVGLGAEEETVATEALPNLEKCNDEEDIDLVD</sequence>
<reference evidence="11" key="2">
    <citation type="submission" date="2016-12" db="EMBL/GenBank/DDBJ databases">
        <authorList>
            <person name="Song W.-J."/>
            <person name="Kurnit D.M."/>
        </authorList>
    </citation>
    <scope>NUCLEOTIDE SEQUENCE</scope>
    <source>
        <strain evidence="11">ATCC 50380</strain>
    </source>
</reference>
<dbReference type="PANTHER" id="PTHR11528">
    <property type="entry name" value="HEAT SHOCK PROTEIN 90 FAMILY MEMBER"/>
    <property type="match status" value="1"/>
</dbReference>
<organism evidence="11">
    <name type="scientific">Spironucleus barkhanus</name>
    <dbReference type="NCBI Taxonomy" id="103874"/>
    <lineage>
        <taxon>Eukaryota</taxon>
        <taxon>Metamonada</taxon>
        <taxon>Diplomonadida</taxon>
        <taxon>Hexamitidae</taxon>
        <taxon>Hexamitinae</taxon>
        <taxon>Spironucleus</taxon>
    </lineage>
</organism>
<dbReference type="SUPFAM" id="SSF110942">
    <property type="entry name" value="HSP90 C-terminal domain"/>
    <property type="match status" value="1"/>
</dbReference>
<name>Q2MM08_SPIBA</name>
<evidence type="ECO:0000256" key="8">
    <source>
        <dbReference type="SAM" id="Coils"/>
    </source>
</evidence>